<keyword evidence="1" id="KW-1133">Transmembrane helix</keyword>
<dbReference type="AlphaFoldDB" id="X0Y861"/>
<feature type="transmembrane region" description="Helical" evidence="1">
    <location>
        <begin position="7"/>
        <end position="26"/>
    </location>
</feature>
<evidence type="ECO:0000256" key="1">
    <source>
        <dbReference type="SAM" id="Phobius"/>
    </source>
</evidence>
<keyword evidence="1" id="KW-0472">Membrane</keyword>
<comment type="caution">
    <text evidence="2">The sequence shown here is derived from an EMBL/GenBank/DDBJ whole genome shotgun (WGS) entry which is preliminary data.</text>
</comment>
<organism evidence="2">
    <name type="scientific">marine sediment metagenome</name>
    <dbReference type="NCBI Taxonomy" id="412755"/>
    <lineage>
        <taxon>unclassified sequences</taxon>
        <taxon>metagenomes</taxon>
        <taxon>ecological metagenomes</taxon>
    </lineage>
</organism>
<dbReference type="EMBL" id="BARS01052706">
    <property type="protein sequence ID" value="GAG44918.1"/>
    <property type="molecule type" value="Genomic_DNA"/>
</dbReference>
<protein>
    <submittedName>
        <fullName evidence="2">Uncharacterized protein</fullName>
    </submittedName>
</protein>
<reference evidence="2" key="1">
    <citation type="journal article" date="2014" name="Front. Microbiol.">
        <title>High frequency of phylogenetically diverse reductive dehalogenase-homologous genes in deep subseafloor sedimentary metagenomes.</title>
        <authorList>
            <person name="Kawai M."/>
            <person name="Futagami T."/>
            <person name="Toyoda A."/>
            <person name="Takaki Y."/>
            <person name="Nishi S."/>
            <person name="Hori S."/>
            <person name="Arai W."/>
            <person name="Tsubouchi T."/>
            <person name="Morono Y."/>
            <person name="Uchiyama I."/>
            <person name="Ito T."/>
            <person name="Fujiyama A."/>
            <person name="Inagaki F."/>
            <person name="Takami H."/>
        </authorList>
    </citation>
    <scope>NUCLEOTIDE SEQUENCE</scope>
    <source>
        <strain evidence="2">Expedition CK06-06</strain>
    </source>
</reference>
<evidence type="ECO:0000313" key="2">
    <source>
        <dbReference type="EMBL" id="GAG44918.1"/>
    </source>
</evidence>
<gene>
    <name evidence="2" type="ORF">S01H1_78324</name>
</gene>
<keyword evidence="1" id="KW-0812">Transmembrane</keyword>
<proteinExistence type="predicted"/>
<sequence length="109" mass="13116">MINSFKIFVISYIFILIIHFSIKNYIIQYEASNIPYEPKKIKPILKMNNKIKYKNKNKISMKNDLISYLDEFGNNFNKNSNNSCDLNKYFEIQNNELYLFENNNLNKEI</sequence>
<accession>X0Y861</accession>
<name>X0Y861_9ZZZZ</name>